<evidence type="ECO:0000313" key="1">
    <source>
        <dbReference type="EMBL" id="MBK3497316.1"/>
    </source>
</evidence>
<dbReference type="InterPro" id="IPR057955">
    <property type="entry name" value="SF0329-like"/>
</dbReference>
<dbReference type="Pfam" id="PF25753">
    <property type="entry name" value="SF0329"/>
    <property type="match status" value="1"/>
</dbReference>
<dbReference type="EMBL" id="JAEOAH010000061">
    <property type="protein sequence ID" value="MBK3497316.1"/>
    <property type="molecule type" value="Genomic_DNA"/>
</dbReference>
<dbReference type="RefSeq" id="WP_200750603.1">
    <property type="nucleotide sequence ID" value="NZ_JAEOAH010000061.1"/>
</dbReference>
<proteinExistence type="predicted"/>
<comment type="caution">
    <text evidence="1">The sequence shown here is derived from an EMBL/GenBank/DDBJ whole genome shotgun (WGS) entry which is preliminary data.</text>
</comment>
<protein>
    <submittedName>
        <fullName evidence="1">Nonribosomal peptide synthetase</fullName>
    </submittedName>
</protein>
<gene>
    <name evidence="1" type="ORF">JFL43_21305</name>
</gene>
<dbReference type="Proteomes" id="UP000618943">
    <property type="component" value="Unassembled WGS sequence"/>
</dbReference>
<reference evidence="1 2" key="1">
    <citation type="submission" date="2020-12" db="EMBL/GenBank/DDBJ databases">
        <title>YIM B01967 draft genome.</title>
        <authorList>
            <person name="Yan X."/>
        </authorList>
    </citation>
    <scope>NUCLEOTIDE SEQUENCE [LARGE SCALE GENOMIC DNA]</scope>
    <source>
        <strain evidence="1 2">YIM B01967</strain>
    </source>
</reference>
<evidence type="ECO:0000313" key="2">
    <source>
        <dbReference type="Proteomes" id="UP000618943"/>
    </source>
</evidence>
<accession>A0ABS1HDA8</accession>
<name>A0ABS1HDA8_9BACL</name>
<keyword evidence="2" id="KW-1185">Reference proteome</keyword>
<sequence>MQFSKIKKQYESFLCEKLQGRVKLYANVYRKAHDGPARVWLTLDKQEMLNADDLSFIVPRNILYEQIKEERMHKSIPYNRDFNVMFESPERQTLIDANDLAEAALMAQGKFESDYFYKALMQYGQISIEEAMQSGNILTQALAMFDRRLGKRRLQKLDMTRVHPTIQQFHKIRCEAEGIFTKTEKG</sequence>
<organism evidence="1 2">
    <name type="scientific">Viridibacillus soli</name>
    <dbReference type="NCBI Taxonomy" id="2798301"/>
    <lineage>
        <taxon>Bacteria</taxon>
        <taxon>Bacillati</taxon>
        <taxon>Bacillota</taxon>
        <taxon>Bacilli</taxon>
        <taxon>Bacillales</taxon>
        <taxon>Caryophanaceae</taxon>
        <taxon>Viridibacillus</taxon>
    </lineage>
</organism>